<feature type="transmembrane region" description="Helical" evidence="1">
    <location>
        <begin position="53"/>
        <end position="78"/>
    </location>
</feature>
<feature type="transmembrane region" description="Helical" evidence="1">
    <location>
        <begin position="90"/>
        <end position="111"/>
    </location>
</feature>
<dbReference type="Proteomes" id="UP000654370">
    <property type="component" value="Unassembled WGS sequence"/>
</dbReference>
<evidence type="ECO:0000313" key="2">
    <source>
        <dbReference type="EMBL" id="KAG2183635.1"/>
    </source>
</evidence>
<keyword evidence="1" id="KW-1133">Transmembrane helix</keyword>
<name>A0A8H7UHU8_MORIS</name>
<keyword evidence="1" id="KW-0812">Transmembrane</keyword>
<evidence type="ECO:0000256" key="1">
    <source>
        <dbReference type="SAM" id="Phobius"/>
    </source>
</evidence>
<proteinExistence type="predicted"/>
<dbReference type="AlphaFoldDB" id="A0A8H7UHU8"/>
<organism evidence="2 3">
    <name type="scientific">Mortierella isabellina</name>
    <name type="common">Filamentous fungus</name>
    <name type="synonym">Umbelopsis isabellina</name>
    <dbReference type="NCBI Taxonomy" id="91625"/>
    <lineage>
        <taxon>Eukaryota</taxon>
        <taxon>Fungi</taxon>
        <taxon>Fungi incertae sedis</taxon>
        <taxon>Mucoromycota</taxon>
        <taxon>Mucoromycotina</taxon>
        <taxon>Umbelopsidomycetes</taxon>
        <taxon>Umbelopsidales</taxon>
        <taxon>Umbelopsidaceae</taxon>
        <taxon>Umbelopsis</taxon>
    </lineage>
</organism>
<accession>A0A8H7UHU8</accession>
<comment type="caution">
    <text evidence="2">The sequence shown here is derived from an EMBL/GenBank/DDBJ whole genome shotgun (WGS) entry which is preliminary data.</text>
</comment>
<gene>
    <name evidence="2" type="ORF">INT43_006643</name>
</gene>
<keyword evidence="3" id="KW-1185">Reference proteome</keyword>
<protein>
    <submittedName>
        <fullName evidence="2">Uncharacterized protein</fullName>
    </submittedName>
</protein>
<dbReference type="EMBL" id="JAEPQZ010000003">
    <property type="protein sequence ID" value="KAG2183635.1"/>
    <property type="molecule type" value="Genomic_DNA"/>
</dbReference>
<keyword evidence="1" id="KW-0472">Membrane</keyword>
<sequence>HYHNNRSPFISSIVIFRTATLVLAVLGAMSHLWSAFAMTGMLDSLENDTDGLASIYTGLTLYSYGTGFLCLAGAIGVAKNNLRKVRLFAIYYWVELVLNFMLSTSFAYAAFSISQDVCDQVSHTDFGNGETLDMEECLDVYLDTAAIATVALALNLLLKLHYALAVHSYYIKLKYQLDHPELTATDADVVPCPYPGYTPVNTMEKDVNAVAPPAYVAGQKFVADEKN</sequence>
<feature type="transmembrane region" description="Helical" evidence="1">
    <location>
        <begin position="140"/>
        <end position="158"/>
    </location>
</feature>
<dbReference type="OrthoDB" id="2355659at2759"/>
<feature type="non-terminal residue" evidence="2">
    <location>
        <position position="1"/>
    </location>
</feature>
<evidence type="ECO:0000313" key="3">
    <source>
        <dbReference type="Proteomes" id="UP000654370"/>
    </source>
</evidence>
<reference evidence="2" key="1">
    <citation type="submission" date="2020-12" db="EMBL/GenBank/DDBJ databases">
        <title>Metabolic potential, ecology and presence of endohyphal bacteria is reflected in genomic diversity of Mucoromycotina.</title>
        <authorList>
            <person name="Muszewska A."/>
            <person name="Okrasinska A."/>
            <person name="Steczkiewicz K."/>
            <person name="Drgas O."/>
            <person name="Orlowska M."/>
            <person name="Perlinska-Lenart U."/>
            <person name="Aleksandrzak-Piekarczyk T."/>
            <person name="Szatraj K."/>
            <person name="Zielenkiewicz U."/>
            <person name="Pilsyk S."/>
            <person name="Malc E."/>
            <person name="Mieczkowski P."/>
            <person name="Kruszewska J.S."/>
            <person name="Biernat P."/>
            <person name="Pawlowska J."/>
        </authorList>
    </citation>
    <scope>NUCLEOTIDE SEQUENCE</scope>
    <source>
        <strain evidence="2">WA0000067209</strain>
    </source>
</reference>
<feature type="transmembrane region" description="Helical" evidence="1">
    <location>
        <begin position="12"/>
        <end position="33"/>
    </location>
</feature>